<evidence type="ECO:0000313" key="3">
    <source>
        <dbReference type="Proteomes" id="UP000464624"/>
    </source>
</evidence>
<keyword evidence="1" id="KW-0812">Transmembrane</keyword>
<feature type="transmembrane region" description="Helical" evidence="1">
    <location>
        <begin position="29"/>
        <end position="47"/>
    </location>
</feature>
<name>A0AAD1H4W6_MYCXE</name>
<proteinExistence type="predicted"/>
<feature type="transmembrane region" description="Helical" evidence="1">
    <location>
        <begin position="53"/>
        <end position="71"/>
    </location>
</feature>
<organism evidence="2 3">
    <name type="scientific">Mycobacterium xenopi</name>
    <dbReference type="NCBI Taxonomy" id="1789"/>
    <lineage>
        <taxon>Bacteria</taxon>
        <taxon>Bacillati</taxon>
        <taxon>Actinomycetota</taxon>
        <taxon>Actinomycetes</taxon>
        <taxon>Mycobacteriales</taxon>
        <taxon>Mycobacteriaceae</taxon>
        <taxon>Mycobacterium</taxon>
    </lineage>
</organism>
<dbReference type="AlphaFoldDB" id="A0AAD1H4W6"/>
<dbReference type="EMBL" id="AP022314">
    <property type="protein sequence ID" value="BBU24285.1"/>
    <property type="molecule type" value="Genomic_DNA"/>
</dbReference>
<evidence type="ECO:0000256" key="1">
    <source>
        <dbReference type="SAM" id="Phobius"/>
    </source>
</evidence>
<reference evidence="2 3" key="1">
    <citation type="submission" date="2019-12" db="EMBL/GenBank/DDBJ databases">
        <title>Complete genome sequence of Mycolicibacterium xenopi str. JCM15661T.</title>
        <authorList>
            <person name="Yoshida M."/>
            <person name="Fukano H."/>
            <person name="Asakura T."/>
            <person name="Hoshino Y."/>
        </authorList>
    </citation>
    <scope>NUCLEOTIDE SEQUENCE [LARGE SCALE GENOMIC DNA]</scope>
    <source>
        <strain evidence="2 3">JCM 15661T</strain>
    </source>
</reference>
<keyword evidence="1" id="KW-1133">Transmembrane helix</keyword>
<keyword evidence="1" id="KW-0472">Membrane</keyword>
<evidence type="ECO:0000313" key="2">
    <source>
        <dbReference type="EMBL" id="BBU24285.1"/>
    </source>
</evidence>
<sequence>MRPELASTPHDVSRRGYISVMKRSSRPRSTAPGVAVFFAVLLIIGLIVKFFWWLIAAAAVAGLFFAARAVVRKVRERRAAAAREAEEIAYRADRQNQWARRGDSRGTYGVAGAELMRSISPEPPPLTPDADDSEIKIAEVVDTKDGLAKCGFDRAEPRRTKRAFIVVGCDENAKVQLGNRRNADRGLDVRRRFLPNKDGGVDYCASVI</sequence>
<gene>
    <name evidence="2" type="ORF">MYXE_40750</name>
</gene>
<dbReference type="KEGG" id="mxe:MYXE_40750"/>
<accession>A0AAD1H4W6</accession>
<protein>
    <submittedName>
        <fullName evidence="2">Uncharacterized protein</fullName>
    </submittedName>
</protein>
<dbReference type="Proteomes" id="UP000464624">
    <property type="component" value="Chromosome"/>
</dbReference>